<reference evidence="6 7" key="1">
    <citation type="submission" date="2015-04" db="EMBL/GenBank/DDBJ databases">
        <authorList>
            <person name="Syromyatnikov M.Y."/>
            <person name="Popov V.N."/>
        </authorList>
    </citation>
    <scope>NUCLEOTIDE SEQUENCE [LARGE SCALE GENOMIC DNA]</scope>
    <source>
        <strain evidence="6">WF-38-12</strain>
    </source>
</reference>
<dbReference type="SUPFAM" id="SSF56104">
    <property type="entry name" value="SAICAR synthase-like"/>
    <property type="match status" value="1"/>
</dbReference>
<dbReference type="EMBL" id="CVMT01000001">
    <property type="protein sequence ID" value="CRG83869.1"/>
    <property type="molecule type" value="Genomic_DNA"/>
</dbReference>
<protein>
    <recommendedName>
        <fullName evidence="4">Kinase</fullName>
        <ecNumber evidence="4">2.7.-.-</ecNumber>
    </recommendedName>
</protein>
<dbReference type="GO" id="GO:0000824">
    <property type="term" value="F:inositol-1,4,5,6-tetrakisphosphate 3-kinase activity"/>
    <property type="evidence" value="ECO:0007669"/>
    <property type="project" value="TreeGrafter"/>
</dbReference>
<evidence type="ECO:0000313" key="7">
    <source>
        <dbReference type="Proteomes" id="UP000054383"/>
    </source>
</evidence>
<feature type="compositionally biased region" description="Basic and acidic residues" evidence="5">
    <location>
        <begin position="387"/>
        <end position="401"/>
    </location>
</feature>
<evidence type="ECO:0000256" key="2">
    <source>
        <dbReference type="ARBA" id="ARBA00022679"/>
    </source>
</evidence>
<dbReference type="EC" id="2.7.-.-" evidence="4"/>
<dbReference type="GO" id="GO:0005737">
    <property type="term" value="C:cytoplasm"/>
    <property type="evidence" value="ECO:0007669"/>
    <property type="project" value="TreeGrafter"/>
</dbReference>
<feature type="compositionally biased region" description="Basic residues" evidence="5">
    <location>
        <begin position="997"/>
        <end position="1011"/>
    </location>
</feature>
<feature type="compositionally biased region" description="Basic and acidic residues" evidence="5">
    <location>
        <begin position="408"/>
        <end position="417"/>
    </location>
</feature>
<dbReference type="PANTHER" id="PTHR12400:SF21">
    <property type="entry name" value="KINASE"/>
    <property type="match status" value="1"/>
</dbReference>
<dbReference type="GO" id="GO:0005634">
    <property type="term" value="C:nucleus"/>
    <property type="evidence" value="ECO:0007669"/>
    <property type="project" value="TreeGrafter"/>
</dbReference>
<keyword evidence="7" id="KW-1185">Reference proteome</keyword>
<feature type="compositionally biased region" description="Basic and acidic residues" evidence="5">
    <location>
        <begin position="150"/>
        <end position="167"/>
    </location>
</feature>
<evidence type="ECO:0000256" key="1">
    <source>
        <dbReference type="ARBA" id="ARBA00007374"/>
    </source>
</evidence>
<dbReference type="Proteomes" id="UP000054383">
    <property type="component" value="Unassembled WGS sequence"/>
</dbReference>
<dbReference type="GO" id="GO:0046854">
    <property type="term" value="P:phosphatidylinositol phosphate biosynthetic process"/>
    <property type="evidence" value="ECO:0007669"/>
    <property type="project" value="TreeGrafter"/>
</dbReference>
<feature type="compositionally biased region" description="Low complexity" evidence="5">
    <location>
        <begin position="99"/>
        <end position="112"/>
    </location>
</feature>
<feature type="region of interest" description="Disordered" evidence="5">
    <location>
        <begin position="1"/>
        <end position="216"/>
    </location>
</feature>
<feature type="compositionally biased region" description="Basic and acidic residues" evidence="5">
    <location>
        <begin position="436"/>
        <end position="454"/>
    </location>
</feature>
<feature type="region of interest" description="Disordered" evidence="5">
    <location>
        <begin position="584"/>
        <end position="605"/>
    </location>
</feature>
<evidence type="ECO:0000256" key="5">
    <source>
        <dbReference type="SAM" id="MobiDB-lite"/>
    </source>
</evidence>
<dbReference type="STRING" id="28573.A0A0U1LLG7"/>
<dbReference type="InterPro" id="IPR005522">
    <property type="entry name" value="IPK"/>
</dbReference>
<dbReference type="Pfam" id="PF03770">
    <property type="entry name" value="IPK"/>
    <property type="match status" value="1"/>
</dbReference>
<accession>A0A0U1LLG7</accession>
<feature type="compositionally biased region" description="Basic and acidic residues" evidence="5">
    <location>
        <begin position="969"/>
        <end position="981"/>
    </location>
</feature>
<gene>
    <name evidence="6" type="ORF">PISL3812_01225</name>
</gene>
<feature type="region of interest" description="Disordered" evidence="5">
    <location>
        <begin position="1043"/>
        <end position="1088"/>
    </location>
</feature>
<feature type="compositionally biased region" description="Low complexity" evidence="5">
    <location>
        <begin position="168"/>
        <end position="182"/>
    </location>
</feature>
<feature type="region of interest" description="Disordered" evidence="5">
    <location>
        <begin position="842"/>
        <end position="861"/>
    </location>
</feature>
<evidence type="ECO:0000313" key="6">
    <source>
        <dbReference type="EMBL" id="CRG83869.1"/>
    </source>
</evidence>
<dbReference type="InterPro" id="IPR038286">
    <property type="entry name" value="IPK_sf"/>
</dbReference>
<feature type="region of interest" description="Disordered" evidence="5">
    <location>
        <begin position="364"/>
        <end position="461"/>
    </location>
</feature>
<feature type="compositionally biased region" description="Low complexity" evidence="5">
    <location>
        <begin position="955"/>
        <end position="968"/>
    </location>
</feature>
<dbReference type="GO" id="GO:0032958">
    <property type="term" value="P:inositol phosphate biosynthetic process"/>
    <property type="evidence" value="ECO:0007669"/>
    <property type="project" value="InterPro"/>
</dbReference>
<dbReference type="PANTHER" id="PTHR12400">
    <property type="entry name" value="INOSITOL POLYPHOSPHATE KINASE"/>
    <property type="match status" value="1"/>
</dbReference>
<dbReference type="Gene3D" id="3.30.470.160">
    <property type="entry name" value="Inositol polyphosphate kinase"/>
    <property type="match status" value="1"/>
</dbReference>
<proteinExistence type="inferred from homology"/>
<dbReference type="OrthoDB" id="2573163at2759"/>
<feature type="compositionally biased region" description="Polar residues" evidence="5">
    <location>
        <begin position="190"/>
        <end position="213"/>
    </location>
</feature>
<dbReference type="OMA" id="SPTAHQW"/>
<feature type="compositionally biased region" description="Low complexity" evidence="5">
    <location>
        <begin position="134"/>
        <end position="144"/>
    </location>
</feature>
<sequence>MSSPRSATGHAPPGSLVTPGAADSHAHSNGQGQLHGPGPAAPVHSQRELEHERHRQIPWDQHHHHHHESWKPKPAATATATGLSLKRASTTPPEHWQPASVSSSIAAAATPSFRSHTPQLSERDSIFATHYLPSDNNDASSAASTPLLRPVRDSLRPDNEELLKSTRGDASPASSGSVVSSPRTPPDATASATSEDNISNIAISPSKPASQPTAFRRASDLALQAPSSPLAGSHVGWVKQQETVESSKVAGTHRIAIRETFHPLRKIVSEGNGNDPSPLGAHDTEHSFLPPTSATPRPRLHNIPMLDSSNGDRERSFPDPWQTSRHLKHGDGSVDVTWNTKLNASTNRGRATRVEESIEANLANAEPASHVRSRKSSHYLGLFKENTSPDRKRREDRERQLETAAITNDHEVLHEGGSESPSTPRPAHAALYHSPPVEDNRENTGETEEIVKQPDDDDDAEQVLSVDPSRLSSYPLRTIPRSLSEEIRNFHLTTGGDRGGSFSPSVPTQYTKGVRREARDFYDEEQSPTSLIDHITPRRTDLGELVDEDDDEHISSALYFPHEAAPSAAEPSFTTYRRDEEGYTLANEDVTKPEPTTNHIDISLHSQKDSSILHGDFPALSDAEEKALATISEYSHESTSESEAESTLSTQDELSSLTDDAEHLAATPTQRPLRHRRKHTKTGLLGAVELKPYRHQVGGHTTVFRFSRRAVCKQLNNRENEFYERIERRHPEMLMFLPRYIGVLNVTFSKKPKHSKRRSTASSEKAKASIPEPQKSTDLSLPKETATSAPKHQEQPRIFSQQQITGVIPKVILENNRHIIPTDFFMPRARSAEDARPFPAMSAEYRSQSDESTPKSNLTNDLRQQTISHLRKPKIWGATTVNRKLQEQVLREVFSPPPIHHTRRNVRNHPSLSRYRSDTGRSNGDVSRDRESSRGTSSGRSPPKSRAIDIVKATSQEGSQLSSSASSALERHSNPLERIRTSETPPRSRSLAVDRTVRRRHSGSGLQRRRSLTSGDSGDLMFFEDDGYGGDQEDAIFTMEGDAPAELPLSPPDTKSGSSLPKPNDALARSPSKLGSPLQLPTQPPDVDVDSMHVPINPQEAQTKRDDRVQFFILLEDLTAGMNKPCVLDLKMGTRQYGLYADEKKKKSQRRKCQTTTSQQLGVRLCGMQTWNIKKQEYLFEDKYYGRDLSSGREFQDALTRFLYDGVSNRSIVKKIPSILGQLSTLENMIRNLKSYRFYASSLLILYDGDMSKEQKKSSTDAKDPQNNDRPTLDRRTSDDWHNNNDDVKLKIVDFANCVTGEDEFPPDVSCPPYHLGDIDRGYLRGLRTLRMYFQRILKEVGQEDVFERGETEGLAQGHRTTGPQSSTDGFWVDAVVESDPGEVSF</sequence>
<evidence type="ECO:0000256" key="3">
    <source>
        <dbReference type="ARBA" id="ARBA00022777"/>
    </source>
</evidence>
<dbReference type="GO" id="GO:0008440">
    <property type="term" value="F:inositol-1,4,5-trisphosphate 3-kinase activity"/>
    <property type="evidence" value="ECO:0007669"/>
    <property type="project" value="TreeGrafter"/>
</dbReference>
<feature type="region of interest" description="Disordered" evidence="5">
    <location>
        <begin position="1255"/>
        <end position="1281"/>
    </location>
</feature>
<evidence type="ECO:0000256" key="4">
    <source>
        <dbReference type="RuleBase" id="RU363090"/>
    </source>
</evidence>
<comment type="similarity">
    <text evidence="1 4">Belongs to the inositol phosphokinase (IPK) family.</text>
</comment>
<feature type="compositionally biased region" description="Low complexity" evidence="5">
    <location>
        <begin position="934"/>
        <end position="945"/>
    </location>
</feature>
<keyword evidence="3 4" id="KW-0418">Kinase</keyword>
<keyword evidence="2 4" id="KW-0808">Transferase</keyword>
<organism evidence="6 7">
    <name type="scientific">Talaromyces islandicus</name>
    <name type="common">Penicillium islandicum</name>
    <dbReference type="NCBI Taxonomy" id="28573"/>
    <lineage>
        <taxon>Eukaryota</taxon>
        <taxon>Fungi</taxon>
        <taxon>Dikarya</taxon>
        <taxon>Ascomycota</taxon>
        <taxon>Pezizomycotina</taxon>
        <taxon>Eurotiomycetes</taxon>
        <taxon>Eurotiomycetidae</taxon>
        <taxon>Eurotiales</taxon>
        <taxon>Trichocomaceae</taxon>
        <taxon>Talaromyces</taxon>
        <taxon>Talaromyces sect. Islandici</taxon>
    </lineage>
</organism>
<feature type="compositionally biased region" description="Basic and acidic residues" evidence="5">
    <location>
        <begin position="45"/>
        <end position="61"/>
    </location>
</feature>
<feature type="region of interest" description="Disordered" evidence="5">
    <location>
        <begin position="896"/>
        <end position="1022"/>
    </location>
</feature>
<feature type="region of interest" description="Disordered" evidence="5">
    <location>
        <begin position="632"/>
        <end position="655"/>
    </location>
</feature>
<feature type="region of interest" description="Disordered" evidence="5">
    <location>
        <begin position="267"/>
        <end position="333"/>
    </location>
</feature>
<name>A0A0U1LLG7_TALIS</name>
<feature type="compositionally biased region" description="Polar residues" evidence="5">
    <location>
        <begin position="774"/>
        <end position="790"/>
    </location>
</feature>
<feature type="region of interest" description="Disordered" evidence="5">
    <location>
        <begin position="751"/>
        <end position="801"/>
    </location>
</feature>